<keyword evidence="2" id="KW-1185">Reference proteome</keyword>
<reference evidence="1 2" key="1">
    <citation type="submission" date="2019-11" db="EMBL/GenBank/DDBJ databases">
        <title>Whole genome sequence of Oryza granulata.</title>
        <authorList>
            <person name="Li W."/>
        </authorList>
    </citation>
    <scope>NUCLEOTIDE SEQUENCE [LARGE SCALE GENOMIC DNA]</scope>
    <source>
        <strain evidence="2">cv. Menghai</strain>
        <tissue evidence="1">Leaf</tissue>
    </source>
</reference>
<dbReference type="AlphaFoldDB" id="A0A6G1CFG7"/>
<protein>
    <submittedName>
        <fullName evidence="1">Uncharacterized protein</fullName>
    </submittedName>
</protein>
<feature type="non-terminal residue" evidence="1">
    <location>
        <position position="1"/>
    </location>
</feature>
<proteinExistence type="predicted"/>
<sequence>EKSAGSSPNVNSISRKFGGVVSGFGHNVGLLIPKPFILMRVLLEKRAYYYSRVRLLRGRLIHGWLVTGEEHLDVKELARVNGQSVMHHMKKRIKWETDSKIRACDLPIASTIKPLLPHKEEDYQILCH</sequence>
<gene>
    <name evidence="1" type="ORF">E2562_012593</name>
</gene>
<comment type="caution">
    <text evidence="1">The sequence shown here is derived from an EMBL/GenBank/DDBJ whole genome shotgun (WGS) entry which is preliminary data.</text>
</comment>
<name>A0A6G1CFG7_9ORYZ</name>
<dbReference type="Proteomes" id="UP000479710">
    <property type="component" value="Unassembled WGS sequence"/>
</dbReference>
<evidence type="ECO:0000313" key="1">
    <source>
        <dbReference type="EMBL" id="KAF0898880.1"/>
    </source>
</evidence>
<accession>A0A6G1CFG7</accession>
<dbReference type="EMBL" id="SPHZ02000009">
    <property type="protein sequence ID" value="KAF0898880.1"/>
    <property type="molecule type" value="Genomic_DNA"/>
</dbReference>
<evidence type="ECO:0000313" key="2">
    <source>
        <dbReference type="Proteomes" id="UP000479710"/>
    </source>
</evidence>
<organism evidence="1 2">
    <name type="scientific">Oryza meyeriana var. granulata</name>
    <dbReference type="NCBI Taxonomy" id="110450"/>
    <lineage>
        <taxon>Eukaryota</taxon>
        <taxon>Viridiplantae</taxon>
        <taxon>Streptophyta</taxon>
        <taxon>Embryophyta</taxon>
        <taxon>Tracheophyta</taxon>
        <taxon>Spermatophyta</taxon>
        <taxon>Magnoliopsida</taxon>
        <taxon>Liliopsida</taxon>
        <taxon>Poales</taxon>
        <taxon>Poaceae</taxon>
        <taxon>BOP clade</taxon>
        <taxon>Oryzoideae</taxon>
        <taxon>Oryzeae</taxon>
        <taxon>Oryzinae</taxon>
        <taxon>Oryza</taxon>
        <taxon>Oryza meyeriana</taxon>
    </lineage>
</organism>